<feature type="transmembrane region" description="Helical" evidence="1">
    <location>
        <begin position="33"/>
        <end position="52"/>
    </location>
</feature>
<dbReference type="AlphaFoldDB" id="A0A5J6MPC1"/>
<reference evidence="2 3" key="1">
    <citation type="submission" date="2019-08" db="EMBL/GenBank/DDBJ databases">
        <title>Hyperibacter terrae gen. nov., sp. nov. and Hyperibacter viscosus sp. nov., two new members in the family Rhodospirillaceae isolated from the rhizosphere of Hypericum perforatum.</title>
        <authorList>
            <person name="Noviana Z."/>
        </authorList>
    </citation>
    <scope>NUCLEOTIDE SEQUENCE [LARGE SCALE GENOMIC DNA]</scope>
    <source>
        <strain evidence="2 3">R5913</strain>
    </source>
</reference>
<accession>A0A5J6MPC1</accession>
<dbReference type="KEGG" id="htq:FRZ44_37820"/>
<evidence type="ECO:0000313" key="2">
    <source>
        <dbReference type="EMBL" id="QEX18475.1"/>
    </source>
</evidence>
<proteinExistence type="predicted"/>
<organism evidence="2 3">
    <name type="scientific">Hypericibacter terrae</name>
    <dbReference type="NCBI Taxonomy" id="2602015"/>
    <lineage>
        <taxon>Bacteria</taxon>
        <taxon>Pseudomonadati</taxon>
        <taxon>Pseudomonadota</taxon>
        <taxon>Alphaproteobacteria</taxon>
        <taxon>Rhodospirillales</taxon>
        <taxon>Dongiaceae</taxon>
        <taxon>Hypericibacter</taxon>
    </lineage>
</organism>
<keyword evidence="1" id="KW-0472">Membrane</keyword>
<evidence type="ECO:0000313" key="3">
    <source>
        <dbReference type="Proteomes" id="UP000326202"/>
    </source>
</evidence>
<protein>
    <submittedName>
        <fullName evidence="2">Uncharacterized protein</fullName>
    </submittedName>
</protein>
<dbReference type="EMBL" id="CP042906">
    <property type="protein sequence ID" value="QEX18475.1"/>
    <property type="molecule type" value="Genomic_DNA"/>
</dbReference>
<keyword evidence="1" id="KW-0812">Transmembrane</keyword>
<name>A0A5J6MPC1_9PROT</name>
<dbReference type="RefSeq" id="WP_191908186.1">
    <property type="nucleotide sequence ID" value="NZ_CP042906.1"/>
</dbReference>
<evidence type="ECO:0000256" key="1">
    <source>
        <dbReference type="SAM" id="Phobius"/>
    </source>
</evidence>
<keyword evidence="1" id="KW-1133">Transmembrane helix</keyword>
<sequence>MGAYNKAIVAFLGGAITLAGVFGLPTDWATPELVTAIGGVITTLLVYVVPNLPPKA</sequence>
<gene>
    <name evidence="2" type="ORF">FRZ44_37820</name>
</gene>
<keyword evidence="3" id="KW-1185">Reference proteome</keyword>
<dbReference type="Proteomes" id="UP000326202">
    <property type="component" value="Chromosome"/>
</dbReference>